<proteinExistence type="inferred from homology"/>
<comment type="similarity">
    <text evidence="2 8">Belongs to the peptidase M16 family.</text>
</comment>
<dbReference type="PANTHER" id="PTHR43690">
    <property type="entry name" value="NARDILYSIN"/>
    <property type="match status" value="1"/>
</dbReference>
<keyword evidence="7 13" id="KW-0482">Metalloprotease</keyword>
<dbReference type="GO" id="GO:0046872">
    <property type="term" value="F:metal ion binding"/>
    <property type="evidence" value="ECO:0007669"/>
    <property type="project" value="UniProtKB-KW"/>
</dbReference>
<dbReference type="PANTHER" id="PTHR43690:SF18">
    <property type="entry name" value="INSULIN-DEGRADING ENZYME-RELATED"/>
    <property type="match status" value="1"/>
</dbReference>
<evidence type="ECO:0000256" key="5">
    <source>
        <dbReference type="ARBA" id="ARBA00022801"/>
    </source>
</evidence>
<organism evidence="13 14">
    <name type="scientific">Coemansia asiatica</name>
    <dbReference type="NCBI Taxonomy" id="1052880"/>
    <lineage>
        <taxon>Eukaryota</taxon>
        <taxon>Fungi</taxon>
        <taxon>Fungi incertae sedis</taxon>
        <taxon>Zoopagomycota</taxon>
        <taxon>Kickxellomycotina</taxon>
        <taxon>Kickxellomycetes</taxon>
        <taxon>Kickxellales</taxon>
        <taxon>Kickxellaceae</taxon>
        <taxon>Coemansia</taxon>
    </lineage>
</organism>
<dbReference type="FunFam" id="3.30.830.10:FF:000012">
    <property type="entry name" value="Protease 3"/>
    <property type="match status" value="1"/>
</dbReference>
<dbReference type="GO" id="GO:0004222">
    <property type="term" value="F:metalloendopeptidase activity"/>
    <property type="evidence" value="ECO:0007669"/>
    <property type="project" value="UniProtKB-EC"/>
</dbReference>
<dbReference type="Pfam" id="PF00675">
    <property type="entry name" value="Peptidase_M16"/>
    <property type="match status" value="1"/>
</dbReference>
<evidence type="ECO:0000256" key="6">
    <source>
        <dbReference type="ARBA" id="ARBA00022833"/>
    </source>
</evidence>
<dbReference type="Pfam" id="PF22456">
    <property type="entry name" value="PqqF-like_C_4"/>
    <property type="match status" value="1"/>
</dbReference>
<evidence type="ECO:0000259" key="12">
    <source>
        <dbReference type="Pfam" id="PF22456"/>
    </source>
</evidence>
<evidence type="ECO:0000256" key="1">
    <source>
        <dbReference type="ARBA" id="ARBA00001947"/>
    </source>
</evidence>
<dbReference type="Proteomes" id="UP001145021">
    <property type="component" value="Unassembled WGS sequence"/>
</dbReference>
<feature type="domain" description="Coenzyme PQQ synthesis protein F-like C-terminal lobe" evidence="12">
    <location>
        <begin position="800"/>
        <end position="899"/>
    </location>
</feature>
<name>A0A9W8CKX9_9FUNG</name>
<dbReference type="InterPro" id="IPR032632">
    <property type="entry name" value="Peptidase_M16_M"/>
</dbReference>
<evidence type="ECO:0000256" key="2">
    <source>
        <dbReference type="ARBA" id="ARBA00007261"/>
    </source>
</evidence>
<keyword evidence="14" id="KW-1185">Reference proteome</keyword>
<dbReference type="Pfam" id="PF16187">
    <property type="entry name" value="Peptidase_M16_M"/>
    <property type="match status" value="1"/>
</dbReference>
<dbReference type="InterPro" id="IPR011249">
    <property type="entry name" value="Metalloenz_LuxS/M16"/>
</dbReference>
<evidence type="ECO:0000313" key="13">
    <source>
        <dbReference type="EMBL" id="KAJ1646510.1"/>
    </source>
</evidence>
<dbReference type="Pfam" id="PF05193">
    <property type="entry name" value="Peptidase_M16_C"/>
    <property type="match status" value="1"/>
</dbReference>
<dbReference type="InterPro" id="IPR011765">
    <property type="entry name" value="Pept_M16_N"/>
</dbReference>
<dbReference type="InterPro" id="IPR001431">
    <property type="entry name" value="Pept_M16_Zn_BS"/>
</dbReference>
<comment type="caution">
    <text evidence="13">The sequence shown here is derived from an EMBL/GenBank/DDBJ whole genome shotgun (WGS) entry which is preliminary data.</text>
</comment>
<dbReference type="InterPro" id="IPR054734">
    <property type="entry name" value="PqqF-like_C_4"/>
</dbReference>
<dbReference type="InterPro" id="IPR007863">
    <property type="entry name" value="Peptidase_M16_C"/>
</dbReference>
<dbReference type="EC" id="3.4.24.56" evidence="13"/>
<reference evidence="13" key="1">
    <citation type="submission" date="2022-07" db="EMBL/GenBank/DDBJ databases">
        <title>Phylogenomic reconstructions and comparative analyses of Kickxellomycotina fungi.</title>
        <authorList>
            <person name="Reynolds N.K."/>
            <person name="Stajich J.E."/>
            <person name="Barry K."/>
            <person name="Grigoriev I.V."/>
            <person name="Crous P."/>
            <person name="Smith M.E."/>
        </authorList>
    </citation>
    <scope>NUCLEOTIDE SEQUENCE</scope>
    <source>
        <strain evidence="13">NBRC 105413</strain>
    </source>
</reference>
<evidence type="ECO:0000313" key="14">
    <source>
        <dbReference type="Proteomes" id="UP001145021"/>
    </source>
</evidence>
<dbReference type="InterPro" id="IPR050626">
    <property type="entry name" value="Peptidase_M16"/>
</dbReference>
<protein>
    <submittedName>
        <fullName evidence="13">Metalloprotease</fullName>
        <ecNumber evidence="13">3.4.24.56</ecNumber>
    </submittedName>
</protein>
<keyword evidence="3" id="KW-0645">Protease</keyword>
<accession>A0A9W8CKX9</accession>
<feature type="domain" description="Peptidase M16 C-terminal" evidence="10">
    <location>
        <begin position="220"/>
        <end position="399"/>
    </location>
</feature>
<evidence type="ECO:0000259" key="11">
    <source>
        <dbReference type="Pfam" id="PF16187"/>
    </source>
</evidence>
<dbReference type="GO" id="GO:0006508">
    <property type="term" value="P:proteolysis"/>
    <property type="evidence" value="ECO:0007669"/>
    <property type="project" value="UniProtKB-KW"/>
</dbReference>
<feature type="domain" description="Peptidase M16 N-terminal" evidence="9">
    <location>
        <begin position="57"/>
        <end position="175"/>
    </location>
</feature>
<evidence type="ECO:0000256" key="7">
    <source>
        <dbReference type="ARBA" id="ARBA00023049"/>
    </source>
</evidence>
<sequence length="1104" mass="126626">MISLYPQPALADWETDFVSRETITSHMPYKEFAGKLELSPNDKHQYRLIRLPNNMVVVCVQDTDAKQAAAVLSVSIGCSADPPELLGLAHFLEHMLFRGSAKYPNENDFEEYISRNSGENNAATDTLETFYYFRVDNNALEGSLDRLSCFLTDPLMDADCTDRELNAVDSEFKSNLQSDPRRSFIILKSAASHSHSFSKFGTGNIKTLKESAEKHGLNIREELLKFHKKFYSADIMKLIIVGNHSLDELTEWAVSMFSAVESKGNTKPVELSHPFGQRELGRVLRYESVGKRNELRFVFAIPEIKSIYKQSPYKYICSLLQRSDEGSLLLYLKNMGLANNIAAYHYGLDYDNFNMFTVHVYTTPDGTGRFAEIAHALFAYLQMLTKTGPQKWYYEELKAICEIDYRFFVQQDAEDWRDFILKNIHNEYLEPEHVIYKSRSISLFDPELIAKQLQYLTPTNYTLLIQTKEHKDVECSSEEEFYGIKYDLRNLPASLTNEMAIDEKLICNFHMPAPNAYLPESLAAVDKPDDISAIVVAKEPTLLLMNDKLEVWFKRDDQFFVPRGSIKLSFHAPEVLQTPRVFATAILYIWYVEDVLEREFYSAGLASLFFRVYLANAKICISASGLSDKLPDLVCDIASRLKSLTIDKLIFDMCKTSLDDAYANMVYKRALDQTSYYSSNLNGSPEWHYSMVSKEVSSLNIGDLQTFADRIFEKTYAKMIMAGNFYEQNALDIAKQIDGIVGCLPLPVHMRTTSLVHLFDPGYYIFRSLVADKDCKDNAIICQFQCTLGIDKFQDCVRFLLLKILNEPFYDQLRTKEQLGYIVHASARKLGQAKGYLSFEIQGERSPIYLTMRIDSFLQNFRQTLLDYDQAKLDTTITSLVNSWKEDYKSISQEANDFWHYISNNSYEFDNLQTYIKITSGITKNDLLEFWDRYINYRTAINYTRVDFQMWSFGTYFPDLKTMQAYSNSTLALYDCLIRDGLKDISLAKVASIISDSGSNSSSVDMVLEKIKEICLEHSNDKEELFDEMSDKKSKVRIALEMCTNENKWVFKASSTNNEKYLAIGMAHLSNGCWIINDANLFKAAQALSGQTIPTRVLIPKYDK</sequence>
<evidence type="ECO:0000259" key="10">
    <source>
        <dbReference type="Pfam" id="PF05193"/>
    </source>
</evidence>
<dbReference type="Gene3D" id="3.30.830.10">
    <property type="entry name" value="Metalloenzyme, LuxS/M16 peptidase-like"/>
    <property type="match status" value="4"/>
</dbReference>
<feature type="domain" description="Peptidase M16 middle/third" evidence="11">
    <location>
        <begin position="405"/>
        <end position="690"/>
    </location>
</feature>
<dbReference type="SUPFAM" id="SSF63411">
    <property type="entry name" value="LuxS/MPP-like metallohydrolase"/>
    <property type="match status" value="4"/>
</dbReference>
<dbReference type="AlphaFoldDB" id="A0A9W8CKX9"/>
<keyword evidence="5 13" id="KW-0378">Hydrolase</keyword>
<evidence type="ECO:0000259" key="9">
    <source>
        <dbReference type="Pfam" id="PF00675"/>
    </source>
</evidence>
<keyword evidence="6" id="KW-0862">Zinc</keyword>
<keyword evidence="4" id="KW-0479">Metal-binding</keyword>
<evidence type="ECO:0000256" key="3">
    <source>
        <dbReference type="ARBA" id="ARBA00022670"/>
    </source>
</evidence>
<gene>
    <name evidence="13" type="primary">STE23_2</name>
    <name evidence="13" type="ORF">LPJ64_002018</name>
</gene>
<evidence type="ECO:0000256" key="4">
    <source>
        <dbReference type="ARBA" id="ARBA00022723"/>
    </source>
</evidence>
<evidence type="ECO:0000256" key="8">
    <source>
        <dbReference type="RuleBase" id="RU004447"/>
    </source>
</evidence>
<comment type="cofactor">
    <cofactor evidence="1">
        <name>Zn(2+)</name>
        <dbReference type="ChEBI" id="CHEBI:29105"/>
    </cofactor>
</comment>
<dbReference type="PROSITE" id="PS00143">
    <property type="entry name" value="INSULINASE"/>
    <property type="match status" value="1"/>
</dbReference>
<dbReference type="GO" id="GO:0005737">
    <property type="term" value="C:cytoplasm"/>
    <property type="evidence" value="ECO:0007669"/>
    <property type="project" value="UniProtKB-ARBA"/>
</dbReference>
<dbReference type="EMBL" id="JANBOH010000058">
    <property type="protein sequence ID" value="KAJ1646510.1"/>
    <property type="molecule type" value="Genomic_DNA"/>
</dbReference>